<keyword evidence="3" id="KW-1185">Reference proteome</keyword>
<protein>
    <submittedName>
        <fullName evidence="2">13117_t:CDS:1</fullName>
    </submittedName>
</protein>
<gene>
    <name evidence="2" type="ORF">AGERDE_LOCUS11349</name>
</gene>
<evidence type="ECO:0000313" key="3">
    <source>
        <dbReference type="Proteomes" id="UP000789831"/>
    </source>
</evidence>
<organism evidence="2 3">
    <name type="scientific">Ambispora gerdemannii</name>
    <dbReference type="NCBI Taxonomy" id="144530"/>
    <lineage>
        <taxon>Eukaryota</taxon>
        <taxon>Fungi</taxon>
        <taxon>Fungi incertae sedis</taxon>
        <taxon>Mucoromycota</taxon>
        <taxon>Glomeromycotina</taxon>
        <taxon>Glomeromycetes</taxon>
        <taxon>Archaeosporales</taxon>
        <taxon>Ambisporaceae</taxon>
        <taxon>Ambispora</taxon>
    </lineage>
</organism>
<sequence>TNQATCSQSIPVRPANENPPTKRWCSGQPEETPFLTKKSFVGRASVCF</sequence>
<evidence type="ECO:0000256" key="1">
    <source>
        <dbReference type="SAM" id="MobiDB-lite"/>
    </source>
</evidence>
<comment type="caution">
    <text evidence="2">The sequence shown here is derived from an EMBL/GenBank/DDBJ whole genome shotgun (WGS) entry which is preliminary data.</text>
</comment>
<evidence type="ECO:0000313" key="2">
    <source>
        <dbReference type="EMBL" id="CAG8649698.1"/>
    </source>
</evidence>
<feature type="compositionally biased region" description="Polar residues" evidence="1">
    <location>
        <begin position="1"/>
        <end position="10"/>
    </location>
</feature>
<dbReference type="Proteomes" id="UP000789831">
    <property type="component" value="Unassembled WGS sequence"/>
</dbReference>
<accession>A0A9N9DSV3</accession>
<proteinExistence type="predicted"/>
<reference evidence="2" key="1">
    <citation type="submission" date="2021-06" db="EMBL/GenBank/DDBJ databases">
        <authorList>
            <person name="Kallberg Y."/>
            <person name="Tangrot J."/>
            <person name="Rosling A."/>
        </authorList>
    </citation>
    <scope>NUCLEOTIDE SEQUENCE</scope>
    <source>
        <strain evidence="2">MT106</strain>
    </source>
</reference>
<dbReference type="AlphaFoldDB" id="A0A9N9DSV3"/>
<dbReference type="EMBL" id="CAJVPL010004635">
    <property type="protein sequence ID" value="CAG8649698.1"/>
    <property type="molecule type" value="Genomic_DNA"/>
</dbReference>
<feature type="non-terminal residue" evidence="2">
    <location>
        <position position="1"/>
    </location>
</feature>
<name>A0A9N9DSV3_9GLOM</name>
<feature type="region of interest" description="Disordered" evidence="1">
    <location>
        <begin position="1"/>
        <end position="29"/>
    </location>
</feature>